<dbReference type="OrthoDB" id="1305907at2759"/>
<name>A0A9J5XPN4_SOLCO</name>
<dbReference type="AlphaFoldDB" id="A0A9J5XPN4"/>
<organism evidence="1 2">
    <name type="scientific">Solanum commersonii</name>
    <name type="common">Commerson's wild potato</name>
    <name type="synonym">Commerson's nightshade</name>
    <dbReference type="NCBI Taxonomy" id="4109"/>
    <lineage>
        <taxon>Eukaryota</taxon>
        <taxon>Viridiplantae</taxon>
        <taxon>Streptophyta</taxon>
        <taxon>Embryophyta</taxon>
        <taxon>Tracheophyta</taxon>
        <taxon>Spermatophyta</taxon>
        <taxon>Magnoliopsida</taxon>
        <taxon>eudicotyledons</taxon>
        <taxon>Gunneridae</taxon>
        <taxon>Pentapetalae</taxon>
        <taxon>asterids</taxon>
        <taxon>lamiids</taxon>
        <taxon>Solanales</taxon>
        <taxon>Solanaceae</taxon>
        <taxon>Solanoideae</taxon>
        <taxon>Solaneae</taxon>
        <taxon>Solanum</taxon>
    </lineage>
</organism>
<comment type="caution">
    <text evidence="1">The sequence shown here is derived from an EMBL/GenBank/DDBJ whole genome shotgun (WGS) entry which is preliminary data.</text>
</comment>
<accession>A0A9J5XPN4</accession>
<evidence type="ECO:0000313" key="1">
    <source>
        <dbReference type="EMBL" id="KAG5589762.1"/>
    </source>
</evidence>
<dbReference type="EMBL" id="JACXVP010000008">
    <property type="protein sequence ID" value="KAG5589762.1"/>
    <property type="molecule type" value="Genomic_DNA"/>
</dbReference>
<dbReference type="PANTHER" id="PTHR10492">
    <property type="match status" value="1"/>
</dbReference>
<evidence type="ECO:0008006" key="3">
    <source>
        <dbReference type="Google" id="ProtNLM"/>
    </source>
</evidence>
<dbReference type="PANTHER" id="PTHR10492:SF101">
    <property type="entry name" value="ATP-DEPENDENT DNA HELICASE"/>
    <property type="match status" value="1"/>
</dbReference>
<keyword evidence="2" id="KW-1185">Reference proteome</keyword>
<proteinExistence type="predicted"/>
<evidence type="ECO:0000313" key="2">
    <source>
        <dbReference type="Proteomes" id="UP000824120"/>
    </source>
</evidence>
<gene>
    <name evidence="1" type="ORF">H5410_040276</name>
</gene>
<sequence length="184" mass="21007">MIPGEGRTYYSSDNVCKAIVSTDEEDILYPTEFLNNLHFPGIPNLTSQTIFQNVWPRAVERDEVGEGSNYDATYKDMINLPHDVCFEPYVDPIGSIVNVVYPSLLQKYNDPAYLKEKAILTPKNELVHELNNIIMKMIPGEGRTYYSLDNVCKASVNTDEEDILYPTEFLNNLRFPGIPNLKYT</sequence>
<protein>
    <recommendedName>
        <fullName evidence="3">ATP-dependent DNA helicase</fullName>
    </recommendedName>
</protein>
<reference evidence="1 2" key="1">
    <citation type="submission" date="2020-09" db="EMBL/GenBank/DDBJ databases">
        <title>De no assembly of potato wild relative species, Solanum commersonii.</title>
        <authorList>
            <person name="Cho K."/>
        </authorList>
    </citation>
    <scope>NUCLEOTIDE SEQUENCE [LARGE SCALE GENOMIC DNA]</scope>
    <source>
        <strain evidence="1">LZ3.2</strain>
        <tissue evidence="1">Leaf</tissue>
    </source>
</reference>
<dbReference type="Proteomes" id="UP000824120">
    <property type="component" value="Chromosome 8"/>
</dbReference>